<proteinExistence type="inferred from homology"/>
<feature type="binding site" evidence="11">
    <location>
        <position position="634"/>
    </location>
    <ligand>
        <name>ATP</name>
        <dbReference type="ChEBI" id="CHEBI:30616"/>
    </ligand>
</feature>
<reference evidence="15" key="1">
    <citation type="submission" date="2020-05" db="EMBL/GenBank/DDBJ databases">
        <title>Phylogenomic resolution of chytrid fungi.</title>
        <authorList>
            <person name="Stajich J.E."/>
            <person name="Amses K."/>
            <person name="Simmons R."/>
            <person name="Seto K."/>
            <person name="Myers J."/>
            <person name="Bonds A."/>
            <person name="Quandt C.A."/>
            <person name="Barry K."/>
            <person name="Liu P."/>
            <person name="Grigoriev I."/>
            <person name="Longcore J.E."/>
            <person name="James T.Y."/>
        </authorList>
    </citation>
    <scope>NUCLEOTIDE SEQUENCE</scope>
    <source>
        <strain evidence="15">JEL0379</strain>
    </source>
</reference>
<evidence type="ECO:0000256" key="9">
    <source>
        <dbReference type="ARBA" id="ARBA00022842"/>
    </source>
</evidence>
<dbReference type="PRINTS" id="PR01243">
    <property type="entry name" value="NUCDPKINASE"/>
</dbReference>
<keyword evidence="8" id="KW-0067">ATP-binding</keyword>
<dbReference type="SMART" id="SM00562">
    <property type="entry name" value="NDK"/>
    <property type="match status" value="5"/>
</dbReference>
<feature type="region of interest" description="Disordered" evidence="13">
    <location>
        <begin position="947"/>
        <end position="1013"/>
    </location>
</feature>
<feature type="compositionally biased region" description="Polar residues" evidence="13">
    <location>
        <begin position="901"/>
        <end position="915"/>
    </location>
</feature>
<feature type="binding site" evidence="11">
    <location>
        <position position="835"/>
    </location>
    <ligand>
        <name>ATP</name>
        <dbReference type="ChEBI" id="CHEBI:30616"/>
    </ligand>
</feature>
<feature type="compositionally biased region" description="Low complexity" evidence="13">
    <location>
        <begin position="993"/>
        <end position="1004"/>
    </location>
</feature>
<keyword evidence="3" id="KW-0963">Cytoplasm</keyword>
<feature type="compositionally biased region" description="Polar residues" evidence="13">
    <location>
        <begin position="547"/>
        <end position="558"/>
    </location>
</feature>
<feature type="active site" description="Pros-phosphohistidine intermediate" evidence="11">
    <location>
        <position position="838"/>
    </location>
</feature>
<keyword evidence="5" id="KW-0479">Metal-binding</keyword>
<name>A0AAD5TRR2_9FUNG</name>
<feature type="binding site" evidence="11">
    <location>
        <position position="527"/>
    </location>
    <ligand>
        <name>ATP</name>
        <dbReference type="ChEBI" id="CHEBI:30616"/>
    </ligand>
</feature>
<dbReference type="PROSITE" id="PS00469">
    <property type="entry name" value="NDPK"/>
    <property type="match status" value="4"/>
</dbReference>
<feature type="compositionally biased region" description="Low complexity" evidence="13">
    <location>
        <begin position="887"/>
        <end position="900"/>
    </location>
</feature>
<evidence type="ECO:0000256" key="6">
    <source>
        <dbReference type="ARBA" id="ARBA00022741"/>
    </source>
</evidence>
<keyword evidence="4" id="KW-0808">Transferase</keyword>
<feature type="binding site" evidence="11">
    <location>
        <position position="586"/>
    </location>
    <ligand>
        <name>ATP</name>
        <dbReference type="ChEBI" id="CHEBI:30616"/>
    </ligand>
</feature>
<organism evidence="15 16">
    <name type="scientific">Geranomyces variabilis</name>
    <dbReference type="NCBI Taxonomy" id="109894"/>
    <lineage>
        <taxon>Eukaryota</taxon>
        <taxon>Fungi</taxon>
        <taxon>Fungi incertae sedis</taxon>
        <taxon>Chytridiomycota</taxon>
        <taxon>Chytridiomycota incertae sedis</taxon>
        <taxon>Chytridiomycetes</taxon>
        <taxon>Spizellomycetales</taxon>
        <taxon>Powellomycetaceae</taxon>
        <taxon>Geranomyces</taxon>
    </lineage>
</organism>
<feature type="non-terminal residue" evidence="15">
    <location>
        <position position="1013"/>
    </location>
</feature>
<dbReference type="AlphaFoldDB" id="A0AAD5TRR2"/>
<gene>
    <name evidence="15" type="ORF">HDU87_007568</name>
</gene>
<keyword evidence="6" id="KW-0547">Nucleotide-binding</keyword>
<feature type="binding site" evidence="11">
    <location>
        <position position="356"/>
    </location>
    <ligand>
        <name>ATP</name>
        <dbReference type="ChEBI" id="CHEBI:30616"/>
    </ligand>
</feature>
<feature type="binding site" evidence="11">
    <location>
        <position position="350"/>
    </location>
    <ligand>
        <name>ATP</name>
        <dbReference type="ChEBI" id="CHEBI:30616"/>
    </ligand>
</feature>
<dbReference type="SUPFAM" id="SSF54919">
    <property type="entry name" value="Nucleoside diphosphate kinase, NDK"/>
    <property type="match status" value="6"/>
</dbReference>
<feature type="binding site" evidence="11">
    <location>
        <position position="320"/>
    </location>
    <ligand>
        <name>ATP</name>
        <dbReference type="ChEBI" id="CHEBI:30616"/>
    </ligand>
</feature>
<feature type="binding site" evidence="11">
    <location>
        <position position="380"/>
    </location>
    <ligand>
        <name>ATP</name>
        <dbReference type="ChEBI" id="CHEBI:30616"/>
    </ligand>
</feature>
<feature type="domain" description="Nucleoside diphosphate kinase-like" evidence="14">
    <location>
        <begin position="437"/>
        <end position="577"/>
    </location>
</feature>
<evidence type="ECO:0000256" key="8">
    <source>
        <dbReference type="ARBA" id="ARBA00022840"/>
    </source>
</evidence>
<dbReference type="InterPro" id="IPR001564">
    <property type="entry name" value="Nucleoside_diP_kinase"/>
</dbReference>
<feature type="binding site" evidence="11">
    <location>
        <position position="551"/>
    </location>
    <ligand>
        <name>ATP</name>
        <dbReference type="ChEBI" id="CHEBI:30616"/>
    </ligand>
</feature>
<feature type="binding site" evidence="11">
    <location>
        <position position="825"/>
    </location>
    <ligand>
        <name>ATP</name>
        <dbReference type="ChEBI" id="CHEBI:30616"/>
    </ligand>
</feature>
<dbReference type="Gene3D" id="3.30.70.141">
    <property type="entry name" value="Nucleoside diphosphate kinase-like domain"/>
    <property type="match status" value="6"/>
</dbReference>
<dbReference type="GO" id="GO:0046872">
    <property type="term" value="F:metal ion binding"/>
    <property type="evidence" value="ECO:0007669"/>
    <property type="project" value="UniProtKB-KW"/>
</dbReference>
<keyword evidence="7" id="KW-0418">Kinase</keyword>
<dbReference type="GO" id="GO:0006241">
    <property type="term" value="P:CTP biosynthetic process"/>
    <property type="evidence" value="ECO:0007669"/>
    <property type="project" value="InterPro"/>
</dbReference>
<feature type="binding site" evidence="11">
    <location>
        <position position="777"/>
    </location>
    <ligand>
        <name>ATP</name>
        <dbReference type="ChEBI" id="CHEBI:30616"/>
    </ligand>
</feature>
<feature type="binding site" evidence="11">
    <location>
        <position position="493"/>
    </location>
    <ligand>
        <name>ATP</name>
        <dbReference type="ChEBI" id="CHEBI:30616"/>
    </ligand>
</feature>
<feature type="active site" description="Pros-phosphohistidine intermediate" evidence="11">
    <location>
        <position position="208"/>
    </location>
</feature>
<dbReference type="GO" id="GO:0006228">
    <property type="term" value="P:UTP biosynthetic process"/>
    <property type="evidence" value="ECO:0007669"/>
    <property type="project" value="InterPro"/>
</dbReference>
<feature type="domain" description="Nucleoside diphosphate kinase-like" evidence="14">
    <location>
        <begin position="578"/>
        <end position="718"/>
    </location>
</feature>
<feature type="binding site" evidence="11">
    <location>
        <position position="805"/>
    </location>
    <ligand>
        <name>ATP</name>
        <dbReference type="ChEBI" id="CHEBI:30616"/>
    </ligand>
</feature>
<evidence type="ECO:0000256" key="5">
    <source>
        <dbReference type="ARBA" id="ARBA00022723"/>
    </source>
</evidence>
<accession>A0AAD5TRR2</accession>
<feature type="compositionally biased region" description="Low complexity" evidence="13">
    <location>
        <begin position="861"/>
        <end position="880"/>
    </location>
</feature>
<dbReference type="GO" id="GO:0004550">
    <property type="term" value="F:nucleoside diphosphate kinase activity"/>
    <property type="evidence" value="ECO:0007669"/>
    <property type="project" value="InterPro"/>
</dbReference>
<evidence type="ECO:0000256" key="10">
    <source>
        <dbReference type="ARBA" id="ARBA00023080"/>
    </source>
</evidence>
<dbReference type="Proteomes" id="UP001212152">
    <property type="component" value="Unassembled WGS sequence"/>
</dbReference>
<dbReference type="EMBL" id="JADGJQ010000007">
    <property type="protein sequence ID" value="KAJ3183145.1"/>
    <property type="molecule type" value="Genomic_DNA"/>
</dbReference>
<evidence type="ECO:0000256" key="11">
    <source>
        <dbReference type="PROSITE-ProRule" id="PRU00706"/>
    </source>
</evidence>
<feature type="compositionally biased region" description="Polar residues" evidence="13">
    <location>
        <begin position="526"/>
        <end position="539"/>
    </location>
</feature>
<keyword evidence="10" id="KW-0546">Nucleotide metabolism</keyword>
<feature type="binding site" evidence="11">
    <location>
        <position position="662"/>
    </location>
    <ligand>
        <name>ATP</name>
        <dbReference type="ChEBI" id="CHEBI:30616"/>
    </ligand>
</feature>
<feature type="domain" description="Nucleoside diphosphate kinase-like" evidence="14">
    <location>
        <begin position="91"/>
        <end position="230"/>
    </location>
</feature>
<feature type="region of interest" description="Disordered" evidence="13">
    <location>
        <begin position="524"/>
        <end position="558"/>
    </location>
</feature>
<evidence type="ECO:0000313" key="16">
    <source>
        <dbReference type="Proteomes" id="UP001212152"/>
    </source>
</evidence>
<dbReference type="InterPro" id="IPR034907">
    <property type="entry name" value="NDK-like_dom"/>
</dbReference>
<feature type="binding site" evidence="11">
    <location>
        <position position="541"/>
    </location>
    <ligand>
        <name>ATP</name>
        <dbReference type="ChEBI" id="CHEBI:30616"/>
    </ligand>
</feature>
<feature type="domain" description="Nucleoside diphosphate kinase-like" evidence="14">
    <location>
        <begin position="264"/>
        <end position="405"/>
    </location>
</feature>
<evidence type="ECO:0000256" key="13">
    <source>
        <dbReference type="SAM" id="MobiDB-lite"/>
    </source>
</evidence>
<feature type="compositionally biased region" description="Low complexity" evidence="13">
    <location>
        <begin position="947"/>
        <end position="957"/>
    </location>
</feature>
<evidence type="ECO:0000256" key="2">
    <source>
        <dbReference type="ARBA" id="ARBA00017632"/>
    </source>
</evidence>
<evidence type="ECO:0000256" key="4">
    <source>
        <dbReference type="ARBA" id="ARBA00022679"/>
    </source>
</evidence>
<feature type="binding site" evidence="11">
    <location>
        <position position="668"/>
    </location>
    <ligand>
        <name>ATP</name>
        <dbReference type="ChEBI" id="CHEBI:30616"/>
    </ligand>
</feature>
<dbReference type="InterPro" id="IPR036850">
    <property type="entry name" value="NDK-like_dom_sf"/>
</dbReference>
<evidence type="ECO:0000256" key="7">
    <source>
        <dbReference type="ARBA" id="ARBA00022777"/>
    </source>
</evidence>
<dbReference type="InterPro" id="IPR023005">
    <property type="entry name" value="Nucleoside_diP_kinase_AS"/>
</dbReference>
<feature type="active site" description="Pros-phosphohistidine intermediate" evidence="11">
    <location>
        <position position="554"/>
    </location>
</feature>
<dbReference type="Pfam" id="PF00334">
    <property type="entry name" value="NDK"/>
    <property type="match status" value="6"/>
</dbReference>
<sequence length="1013" mass="106861">APVLALILEKDAAVAEWRKMMGPANSGVARSSAPSSLRALFGTDNRLNAVYGSETLAAAGHEIEFVFGPDVLELPLPEYPDVVASNIVQPSEKTLALIKPDIVEEDAIERIVERIVCRGYQVLKRETVQLSVEEAESLYEHLKNEPHYKDAAAFMASGPVVAMALRGADVVAGWREMVGPADSDAAQAQLPMSIRAVFGSDTIRNAVHGSASPDDAQRELRQLFPALLTRAESAGNGLGPTRPSLISPHVPDPNAIHSQDNNLTERTLALIKPDAFAAGHRDAILERIRAKGFKVVAEKEVELTRDQAREFYKEHDGQAFYEELVTWMSTPDLPIYAMVLERDTAITAWRELAGPTNSIKAREIAPESIRALYGKDGSKNAVHGSDSPQSAEREIRIVFGDSVSPFPDGAAAAAAAAAAGGTAPHTIQHIPLEPPTPTQTLALIKPDAYGAGKKDEIIAKIKADGFKIVKEQEQKWTREKAGEFYKEHVGKPFYETLVGWMSSAPIYAMVLEKHDAVRSWRDLAGPTNSNTARETSPNSIRALYGTDGSQNAVHGSDSPQSAAREIGIVFGGGGGGQVQQTLALIKPDAYGAGKKDEILTRIRADGFKIVQEGEQKWSAEKAGEFYKEHVGKSFYDTLTAWMSSAPIYALVLEKKDGIKAWRDLAGPTKSNTARETSPNSIRALFGTDGSQNAVHGSDSPASAAREIGIVFGAGAGGGSPVQQTLALIKPDAYGAGKKDEIVARIKADGFQIVQEQEQMWTAEKAGEFYKEHVGKPFYETLTGWMSSAPIYALILSKPDGIKAWRDLAGPTNSNTARETSPNSIRALFGTDGSQNAVHGSDSPASAAREIGIVFSNAAATAASAQQPPQTGASASSAGIAPRPPSTARPAAAGSRAASTTNLKKSTTALAAGSRATSQKNVAAAAAAAAAPGSKPASRVSSVSALSKSASGSKPASRIQSRADLASKTAAATRSPGTGMGLRASNNELATEKPGAAPVAPDAGPQEAGAAREE</sequence>
<evidence type="ECO:0000256" key="3">
    <source>
        <dbReference type="ARBA" id="ARBA00022490"/>
    </source>
</evidence>
<dbReference type="PANTHER" id="PTHR46161">
    <property type="entry name" value="NUCLEOSIDE DIPHOSPHATE KINASE"/>
    <property type="match status" value="1"/>
</dbReference>
<dbReference type="GO" id="GO:0005524">
    <property type="term" value="F:ATP binding"/>
    <property type="evidence" value="ECO:0007669"/>
    <property type="project" value="UniProtKB-KW"/>
</dbReference>
<feature type="binding site" evidence="11">
    <location>
        <position position="692"/>
    </location>
    <ligand>
        <name>ATP</name>
        <dbReference type="ChEBI" id="CHEBI:30616"/>
    </ligand>
</feature>
<feature type="binding site" evidence="11">
    <location>
        <position position="521"/>
    </location>
    <ligand>
        <name>ATP</name>
        <dbReference type="ChEBI" id="CHEBI:30616"/>
    </ligand>
</feature>
<keyword evidence="9" id="KW-0460">Magnesium</keyword>
<feature type="binding site" evidence="11">
    <location>
        <position position="370"/>
    </location>
    <ligand>
        <name>ATP</name>
        <dbReference type="ChEBI" id="CHEBI:30616"/>
    </ligand>
</feature>
<dbReference type="PROSITE" id="PS51374">
    <property type="entry name" value="NDPK_LIKE"/>
    <property type="match status" value="6"/>
</dbReference>
<comment type="similarity">
    <text evidence="1 11 12">Belongs to the NDK family.</text>
</comment>
<evidence type="ECO:0000259" key="14">
    <source>
        <dbReference type="SMART" id="SM00562"/>
    </source>
</evidence>
<dbReference type="GO" id="GO:0006183">
    <property type="term" value="P:GTP biosynthetic process"/>
    <property type="evidence" value="ECO:0007669"/>
    <property type="project" value="InterPro"/>
</dbReference>
<dbReference type="PANTHER" id="PTHR46161:SF3">
    <property type="entry name" value="NUCLEOSIDE DIPHOSPHATE KINASE DDB_G0292928-RELATED"/>
    <property type="match status" value="1"/>
</dbReference>
<feature type="binding site" evidence="11">
    <location>
        <position position="445"/>
    </location>
    <ligand>
        <name>ATP</name>
        <dbReference type="ChEBI" id="CHEBI:30616"/>
    </ligand>
</feature>
<evidence type="ECO:0000313" key="15">
    <source>
        <dbReference type="EMBL" id="KAJ3183145.1"/>
    </source>
</evidence>
<protein>
    <recommendedName>
        <fullName evidence="2">Nucleoside diphosphate kinase</fullName>
    </recommendedName>
</protein>
<feature type="domain" description="Nucleoside diphosphate kinase-like" evidence="14">
    <location>
        <begin position="721"/>
        <end position="861"/>
    </location>
</feature>
<feature type="binding site" evidence="11">
    <location>
        <position position="811"/>
    </location>
    <ligand>
        <name>ATP</name>
        <dbReference type="ChEBI" id="CHEBI:30616"/>
    </ligand>
</feature>
<feature type="binding site" evidence="11">
    <location>
        <position position="272"/>
    </location>
    <ligand>
        <name>ATP</name>
        <dbReference type="ChEBI" id="CHEBI:30616"/>
    </ligand>
</feature>
<feature type="active site" description="Pros-phosphohistidine intermediate" evidence="11">
    <location>
        <position position="695"/>
    </location>
</feature>
<feature type="region of interest" description="Disordered" evidence="13">
    <location>
        <begin position="861"/>
        <end position="915"/>
    </location>
</feature>
<feature type="binding site" evidence="11">
    <location>
        <position position="729"/>
    </location>
    <ligand>
        <name>ATP</name>
        <dbReference type="ChEBI" id="CHEBI:30616"/>
    </ligand>
</feature>
<evidence type="ECO:0000256" key="12">
    <source>
        <dbReference type="RuleBase" id="RU004011"/>
    </source>
</evidence>
<keyword evidence="16" id="KW-1185">Reference proteome</keyword>
<comment type="caution">
    <text evidence="11">Lacks conserved residue(s) required for the propagation of feature annotation.</text>
</comment>
<feature type="binding site" evidence="11">
    <location>
        <position position="682"/>
    </location>
    <ligand>
        <name>ATP</name>
        <dbReference type="ChEBI" id="CHEBI:30616"/>
    </ligand>
</feature>
<feature type="active site" description="Pros-phosphohistidine intermediate" evidence="11">
    <location>
        <position position="383"/>
    </location>
</feature>
<evidence type="ECO:0000256" key="1">
    <source>
        <dbReference type="ARBA" id="ARBA00008142"/>
    </source>
</evidence>
<comment type="caution">
    <text evidence="15">The sequence shown here is derived from an EMBL/GenBank/DDBJ whole genome shotgun (WGS) entry which is preliminary data.</text>
</comment>